<sequence>MSDTPREPGSASGEGPEYRDPTAPTWDDGDRTGQAGPTPSGSEGAWSSGDQTEAVPTDNTQQLPPQPPTASDQPGGQSPYEQPPNPYGQAQNPYAAGAPGGYPTSRPGPPPAPGAPGTAGAGFPPGLPPAYGRPGYGQPGGQQPYGQVAPYGGQPGYAPSPYAQPRGTTNTSAIALLVVSGLSTLVGCFFAIPALVLGIMAVAKQNQSPEEASKFTRWGWIAYAIAVAFVVIGGIIAIAIIASTNTSTGY</sequence>
<dbReference type="STRING" id="587636.SAMN05216199_3748"/>
<organism evidence="3 4">
    <name type="scientific">Pedococcus cremeus</name>
    <dbReference type="NCBI Taxonomy" id="587636"/>
    <lineage>
        <taxon>Bacteria</taxon>
        <taxon>Bacillati</taxon>
        <taxon>Actinomycetota</taxon>
        <taxon>Actinomycetes</taxon>
        <taxon>Micrococcales</taxon>
        <taxon>Intrasporangiaceae</taxon>
        <taxon>Pedococcus</taxon>
    </lineage>
</organism>
<reference evidence="4" key="1">
    <citation type="submission" date="2016-10" db="EMBL/GenBank/DDBJ databases">
        <authorList>
            <person name="Varghese N."/>
            <person name="Submissions S."/>
        </authorList>
    </citation>
    <scope>NUCLEOTIDE SEQUENCE [LARGE SCALE GENOMIC DNA]</scope>
    <source>
        <strain evidence="4">CGMCC 1.6963</strain>
    </source>
</reference>
<evidence type="ECO:0008006" key="5">
    <source>
        <dbReference type="Google" id="ProtNLM"/>
    </source>
</evidence>
<evidence type="ECO:0000313" key="3">
    <source>
        <dbReference type="EMBL" id="SES45125.1"/>
    </source>
</evidence>
<feature type="compositionally biased region" description="Low complexity" evidence="1">
    <location>
        <begin position="115"/>
        <end position="133"/>
    </location>
</feature>
<feature type="transmembrane region" description="Helical" evidence="2">
    <location>
        <begin position="174"/>
        <end position="199"/>
    </location>
</feature>
<name>A0A1H9XG62_9MICO</name>
<evidence type="ECO:0000313" key="4">
    <source>
        <dbReference type="Proteomes" id="UP000199019"/>
    </source>
</evidence>
<dbReference type="RefSeq" id="WP_091761577.1">
    <property type="nucleotide sequence ID" value="NZ_FOHB01000008.1"/>
</dbReference>
<evidence type="ECO:0000256" key="2">
    <source>
        <dbReference type="SAM" id="Phobius"/>
    </source>
</evidence>
<dbReference type="Proteomes" id="UP000199019">
    <property type="component" value="Unassembled WGS sequence"/>
</dbReference>
<keyword evidence="2" id="KW-0472">Membrane</keyword>
<feature type="compositionally biased region" description="Polar residues" evidence="1">
    <location>
        <begin position="57"/>
        <end position="80"/>
    </location>
</feature>
<evidence type="ECO:0000256" key="1">
    <source>
        <dbReference type="SAM" id="MobiDB-lite"/>
    </source>
</evidence>
<dbReference type="EMBL" id="FOHB01000008">
    <property type="protein sequence ID" value="SES45125.1"/>
    <property type="molecule type" value="Genomic_DNA"/>
</dbReference>
<feature type="transmembrane region" description="Helical" evidence="2">
    <location>
        <begin position="220"/>
        <end position="242"/>
    </location>
</feature>
<feature type="region of interest" description="Disordered" evidence="1">
    <location>
        <begin position="1"/>
        <end position="151"/>
    </location>
</feature>
<protein>
    <recommendedName>
        <fullName evidence="5">DUF4190 domain-containing protein</fullName>
    </recommendedName>
</protein>
<dbReference type="AlphaFoldDB" id="A0A1H9XG62"/>
<gene>
    <name evidence="3" type="ORF">SAMN05216199_3748</name>
</gene>
<keyword evidence="4" id="KW-1185">Reference proteome</keyword>
<keyword evidence="2" id="KW-1133">Transmembrane helix</keyword>
<feature type="compositionally biased region" description="Low complexity" evidence="1">
    <location>
        <begin position="141"/>
        <end position="151"/>
    </location>
</feature>
<proteinExistence type="predicted"/>
<accession>A0A1H9XG62</accession>
<keyword evidence="2" id="KW-0812">Transmembrane</keyword>